<accession>A0A8S5NWP3</accession>
<name>A0A8S5NWP3_9CAUD</name>
<proteinExistence type="predicted"/>
<organism evidence="1">
    <name type="scientific">Siphoviridae sp. ctx7r16</name>
    <dbReference type="NCBI Taxonomy" id="2825738"/>
    <lineage>
        <taxon>Viruses</taxon>
        <taxon>Duplodnaviria</taxon>
        <taxon>Heunggongvirae</taxon>
        <taxon>Uroviricota</taxon>
        <taxon>Caudoviricetes</taxon>
    </lineage>
</organism>
<dbReference type="EMBL" id="BK015268">
    <property type="protein sequence ID" value="DAD98831.1"/>
    <property type="molecule type" value="Genomic_DNA"/>
</dbReference>
<protein>
    <submittedName>
        <fullName evidence="1">Uncharacterized protein</fullName>
    </submittedName>
</protein>
<reference evidence="1" key="1">
    <citation type="journal article" date="2021" name="Proc. Natl. Acad. Sci. U.S.A.">
        <title>A Catalog of Tens of Thousands of Viruses from Human Metagenomes Reveals Hidden Associations with Chronic Diseases.</title>
        <authorList>
            <person name="Tisza M.J."/>
            <person name="Buck C.B."/>
        </authorList>
    </citation>
    <scope>NUCLEOTIDE SEQUENCE</scope>
    <source>
        <strain evidence="1">Ctx7r16</strain>
    </source>
</reference>
<sequence length="34" mass="3861">MKFPSQRSLPDAGVPRAERRSGKLITSAYWDGWP</sequence>
<evidence type="ECO:0000313" key="1">
    <source>
        <dbReference type="EMBL" id="DAD98831.1"/>
    </source>
</evidence>